<feature type="transmembrane region" description="Helical" evidence="1">
    <location>
        <begin position="420"/>
        <end position="438"/>
    </location>
</feature>
<evidence type="ECO:0008006" key="3">
    <source>
        <dbReference type="Google" id="ProtNLM"/>
    </source>
</evidence>
<sequence>MTGSASFWRWVIFALCVSTFGVFPFNQATERATEEFSGQTEADWPATNVWLQAADCARRTGAWLTICEGEELVPIAHRALADDPGHALFLGLKARLLDRPISLVDVATLNIWLDFFGMLALAVLLHVAGSFIASLVFLMLGSGVYSAWVGVSPHPGLIGVASFASVLPIAIFLSGRGLVSGPVHVILIGLGAGLLGLAALFREPIGTMGFLISVGALLFLGWKPMREGNGEWQNRRWLLLLFVVVLLSWQAPLRLVLLARDISFPMQPVALIQTHGISHTLYLGLGTVENTFGIRWDDEYAKSAVHRAHPHVDYVSPGYYRILWEFYFDRVREDPIEVGRIYSKKAGYIITERFPHWAPALWVALIGLTILLPLGNRHHLWRTLDYEQAPWILGVVLVFIGFFILQGVMAHQSRQYSEPISAFMVLSFAILLEVYWRYQRRGGNTAKSGDG</sequence>
<gene>
    <name evidence="2" type="ORF">BECKFW1821C_GA0114237_10067</name>
</gene>
<feature type="transmembrane region" description="Helical" evidence="1">
    <location>
        <begin position="208"/>
        <end position="225"/>
    </location>
</feature>
<feature type="transmembrane region" description="Helical" evidence="1">
    <location>
        <begin position="181"/>
        <end position="201"/>
    </location>
</feature>
<name>A0A450TCD5_9GAMM</name>
<accession>A0A450TCD5</accession>
<dbReference type="EMBL" id="CAADFE010000006">
    <property type="protein sequence ID" value="VFJ64511.1"/>
    <property type="molecule type" value="Genomic_DNA"/>
</dbReference>
<evidence type="ECO:0000313" key="2">
    <source>
        <dbReference type="EMBL" id="VFJ64511.1"/>
    </source>
</evidence>
<protein>
    <recommendedName>
        <fullName evidence="3">Glycosyltransferase RgtA/B/C/D-like domain-containing protein</fullName>
    </recommendedName>
</protein>
<feature type="transmembrane region" description="Helical" evidence="1">
    <location>
        <begin position="354"/>
        <end position="374"/>
    </location>
</feature>
<organism evidence="2">
    <name type="scientific">Candidatus Kentrum sp. FW</name>
    <dbReference type="NCBI Taxonomy" id="2126338"/>
    <lineage>
        <taxon>Bacteria</taxon>
        <taxon>Pseudomonadati</taxon>
        <taxon>Pseudomonadota</taxon>
        <taxon>Gammaproteobacteria</taxon>
        <taxon>Candidatus Kentrum</taxon>
    </lineage>
</organism>
<feature type="transmembrane region" description="Helical" evidence="1">
    <location>
        <begin position="389"/>
        <end position="408"/>
    </location>
</feature>
<dbReference type="AlphaFoldDB" id="A0A450TCD5"/>
<evidence type="ECO:0000256" key="1">
    <source>
        <dbReference type="SAM" id="Phobius"/>
    </source>
</evidence>
<feature type="transmembrane region" description="Helical" evidence="1">
    <location>
        <begin position="156"/>
        <end position="175"/>
    </location>
</feature>
<feature type="transmembrane region" description="Helical" evidence="1">
    <location>
        <begin position="6"/>
        <end position="25"/>
    </location>
</feature>
<feature type="transmembrane region" description="Helical" evidence="1">
    <location>
        <begin position="237"/>
        <end position="257"/>
    </location>
</feature>
<keyword evidence="1" id="KW-1133">Transmembrane helix</keyword>
<keyword evidence="1" id="KW-0812">Transmembrane</keyword>
<proteinExistence type="predicted"/>
<keyword evidence="1" id="KW-0472">Membrane</keyword>
<reference evidence="2" key="1">
    <citation type="submission" date="2019-02" db="EMBL/GenBank/DDBJ databases">
        <authorList>
            <person name="Gruber-Vodicka R. H."/>
            <person name="Seah K. B. B."/>
        </authorList>
    </citation>
    <scope>NUCLEOTIDE SEQUENCE</scope>
    <source>
        <strain evidence="2">BECK_BZ131</strain>
    </source>
</reference>